<evidence type="ECO:0000313" key="3">
    <source>
        <dbReference type="EMBL" id="TXD68621.1"/>
    </source>
</evidence>
<dbReference type="OrthoDB" id="9805017at2"/>
<dbReference type="AlphaFoldDB" id="A0A5C6YNJ3"/>
<dbReference type="Proteomes" id="UP000321945">
    <property type="component" value="Unassembled WGS sequence"/>
</dbReference>
<reference evidence="3 4" key="1">
    <citation type="submission" date="2019-08" db="EMBL/GenBank/DDBJ databases">
        <title>Genome of Aequorivita lipolytica Y10-2 (type strain).</title>
        <authorList>
            <person name="Bowman J.P."/>
        </authorList>
    </citation>
    <scope>NUCLEOTIDE SEQUENCE [LARGE SCALE GENOMIC DNA]</scope>
    <source>
        <strain evidence="3 4">Y10-2</strain>
    </source>
</reference>
<keyword evidence="1" id="KW-0732">Signal</keyword>
<dbReference type="InterPro" id="IPR026444">
    <property type="entry name" value="Secre_tail"/>
</dbReference>
<evidence type="ECO:0000256" key="1">
    <source>
        <dbReference type="ARBA" id="ARBA00022729"/>
    </source>
</evidence>
<gene>
    <name evidence="3" type="ORF">ESV24_10665</name>
    <name evidence="2" type="ORF">ESV24_14950</name>
</gene>
<name>A0A5C6YNJ3_9FLAO</name>
<dbReference type="EMBL" id="VORU01000009">
    <property type="protein sequence ID" value="TXD68621.1"/>
    <property type="molecule type" value="Genomic_DNA"/>
</dbReference>
<evidence type="ECO:0000313" key="2">
    <source>
        <dbReference type="EMBL" id="TXD67837.1"/>
    </source>
</evidence>
<protein>
    <submittedName>
        <fullName evidence="3">T9SS type A sorting domain-containing protein</fullName>
    </submittedName>
</protein>
<keyword evidence="4" id="KW-1185">Reference proteome</keyword>
<evidence type="ECO:0000313" key="4">
    <source>
        <dbReference type="Proteomes" id="UP000321945"/>
    </source>
</evidence>
<accession>A0A5C6YNJ3</accession>
<sequence length="35" mass="3704">MQGEKAVDVSSLAAGVYVVQIIGENASTVKRLIKE</sequence>
<dbReference type="NCBIfam" id="TIGR04183">
    <property type="entry name" value="Por_Secre_tail"/>
    <property type="match status" value="1"/>
</dbReference>
<comment type="caution">
    <text evidence="3">The sequence shown here is derived from an EMBL/GenBank/DDBJ whole genome shotgun (WGS) entry which is preliminary data.</text>
</comment>
<organism evidence="3 4">
    <name type="scientific">Aequorivita lipolytica</name>
    <dbReference type="NCBI Taxonomy" id="153267"/>
    <lineage>
        <taxon>Bacteria</taxon>
        <taxon>Pseudomonadati</taxon>
        <taxon>Bacteroidota</taxon>
        <taxon>Flavobacteriia</taxon>
        <taxon>Flavobacteriales</taxon>
        <taxon>Flavobacteriaceae</taxon>
        <taxon>Aequorivita</taxon>
    </lineage>
</organism>
<dbReference type="RefSeq" id="WP_146951074.1">
    <property type="nucleotide sequence ID" value="NZ_VORU01000009.1"/>
</dbReference>
<proteinExistence type="predicted"/>
<dbReference type="EMBL" id="VORU01000024">
    <property type="protein sequence ID" value="TXD67837.1"/>
    <property type="molecule type" value="Genomic_DNA"/>
</dbReference>